<dbReference type="Gene3D" id="1.20.1600.10">
    <property type="entry name" value="Outer membrane efflux proteins (OEP)"/>
    <property type="match status" value="1"/>
</dbReference>
<dbReference type="AlphaFoldDB" id="A0A7C3GJH7"/>
<gene>
    <name evidence="1" type="ORF">ENJ67_04425</name>
</gene>
<evidence type="ECO:0000313" key="1">
    <source>
        <dbReference type="EMBL" id="HFB53957.1"/>
    </source>
</evidence>
<dbReference type="SUPFAM" id="SSF56954">
    <property type="entry name" value="Outer membrane efflux proteins (OEP)"/>
    <property type="match status" value="1"/>
</dbReference>
<protein>
    <submittedName>
        <fullName evidence="1">Uncharacterized protein</fullName>
    </submittedName>
</protein>
<comment type="caution">
    <text evidence="1">The sequence shown here is derived from an EMBL/GenBank/DDBJ whole genome shotgun (WGS) entry which is preliminary data.</text>
</comment>
<sequence length="131" mass="14473">NYNLFNGLKSSNEIQAAQAAKLSAETMLHSYADKVRSEVKASYLTYTSLQAQKKALQAQLQAQLSYEKLVLGEFENQMADADKLSRAIAASAMARAALIALNAKLYTAYAKMLLEVDNEHFLHTLKDANND</sequence>
<dbReference type="Proteomes" id="UP000886390">
    <property type="component" value="Unassembled WGS sequence"/>
</dbReference>
<accession>A0A7C3GJH7</accession>
<name>A0A7C3GJH7_9BACT</name>
<reference evidence="1" key="1">
    <citation type="journal article" date="2020" name="mSystems">
        <title>Genome- and Community-Level Interaction Insights into Carbon Utilization and Element Cycling Functions of Hydrothermarchaeota in Hydrothermal Sediment.</title>
        <authorList>
            <person name="Zhou Z."/>
            <person name="Liu Y."/>
            <person name="Xu W."/>
            <person name="Pan J."/>
            <person name="Luo Z.H."/>
            <person name="Li M."/>
        </authorList>
    </citation>
    <scope>NUCLEOTIDE SEQUENCE [LARGE SCALE GENOMIC DNA]</scope>
    <source>
        <strain evidence="1">HyVt-507</strain>
    </source>
</reference>
<feature type="non-terminal residue" evidence="1">
    <location>
        <position position="1"/>
    </location>
</feature>
<proteinExistence type="predicted"/>
<dbReference type="EMBL" id="DRNH01000236">
    <property type="protein sequence ID" value="HFB53957.1"/>
    <property type="molecule type" value="Genomic_DNA"/>
</dbReference>
<organism evidence="1">
    <name type="scientific">Sulfurimonas autotrophica</name>
    <dbReference type="NCBI Taxonomy" id="202747"/>
    <lineage>
        <taxon>Bacteria</taxon>
        <taxon>Pseudomonadati</taxon>
        <taxon>Campylobacterota</taxon>
        <taxon>Epsilonproteobacteria</taxon>
        <taxon>Campylobacterales</taxon>
        <taxon>Sulfurimonadaceae</taxon>
        <taxon>Sulfurimonas</taxon>
    </lineage>
</organism>
<dbReference type="GO" id="GO:0015562">
    <property type="term" value="F:efflux transmembrane transporter activity"/>
    <property type="evidence" value="ECO:0007669"/>
    <property type="project" value="InterPro"/>
</dbReference>